<organism evidence="2 3">
    <name type="scientific">Vagococcus allomyrinae</name>
    <dbReference type="NCBI Taxonomy" id="2794353"/>
    <lineage>
        <taxon>Bacteria</taxon>
        <taxon>Bacillati</taxon>
        <taxon>Bacillota</taxon>
        <taxon>Bacilli</taxon>
        <taxon>Lactobacillales</taxon>
        <taxon>Enterococcaceae</taxon>
        <taxon>Vagococcus</taxon>
    </lineage>
</organism>
<dbReference type="Gene3D" id="3.20.20.140">
    <property type="entry name" value="Metal-dependent hydrolases"/>
    <property type="match status" value="1"/>
</dbReference>
<keyword evidence="1" id="KW-0732">Signal</keyword>
<dbReference type="RefSeq" id="WP_209525861.1">
    <property type="nucleotide sequence ID" value="NZ_JAEEGA010000003.1"/>
</dbReference>
<dbReference type="SUPFAM" id="SSF89550">
    <property type="entry name" value="PHP domain-like"/>
    <property type="match status" value="1"/>
</dbReference>
<gene>
    <name evidence="2" type="ORF">I6N95_06530</name>
</gene>
<dbReference type="InterPro" id="IPR016195">
    <property type="entry name" value="Pol/histidinol_Pase-like"/>
</dbReference>
<dbReference type="AlphaFoldDB" id="A0A940PAW0"/>
<feature type="signal peptide" evidence="1">
    <location>
        <begin position="1"/>
        <end position="23"/>
    </location>
</feature>
<dbReference type="Proteomes" id="UP000674938">
    <property type="component" value="Unassembled WGS sequence"/>
</dbReference>
<accession>A0A940PAW0</accession>
<dbReference type="PROSITE" id="PS51257">
    <property type="entry name" value="PROKAR_LIPOPROTEIN"/>
    <property type="match status" value="1"/>
</dbReference>
<evidence type="ECO:0000313" key="2">
    <source>
        <dbReference type="EMBL" id="MBP1040653.1"/>
    </source>
</evidence>
<evidence type="ECO:0000313" key="3">
    <source>
        <dbReference type="Proteomes" id="UP000674938"/>
    </source>
</evidence>
<feature type="chain" id="PRO_5037488597" description="S-layer protein" evidence="1">
    <location>
        <begin position="24"/>
        <end position="538"/>
    </location>
</feature>
<evidence type="ECO:0008006" key="4">
    <source>
        <dbReference type="Google" id="ProtNLM"/>
    </source>
</evidence>
<dbReference type="EMBL" id="JAEEGA010000003">
    <property type="protein sequence ID" value="MBP1040653.1"/>
    <property type="molecule type" value="Genomic_DNA"/>
</dbReference>
<comment type="caution">
    <text evidence="2">The sequence shown here is derived from an EMBL/GenBank/DDBJ whole genome shotgun (WGS) entry which is preliminary data.</text>
</comment>
<name>A0A940PAW0_9ENTE</name>
<proteinExistence type="predicted"/>
<protein>
    <recommendedName>
        <fullName evidence="4">S-layer protein</fullName>
    </recommendedName>
</protein>
<sequence length="538" mass="60463">MRKRTLVAFLVISLVAVSGCSSGGNEKTEGSTGAASKKEVSEAEGQWRPGEFHTHSIQSNDTDYPNDSVEKLILTGIDNGFDWLVIADHLRMSGRDINGKELEGDGIPAYKAIEEQQKLIKSMEAAGELKDTKIFSGFEWDVLGLDHASVGIIDEKGKESLAGIKDFEYLYGKETEADQFSKEDIERLGKRENDDTKANTFKAVAWLKENYPDSYLILNHPSRKNGEDNQIEIEDIRKMNDIAPEIAFGFEGMLGNQMASGGNRGELVDSYGGTDVLVAKVGGVWDALLGEGRRFWNYANSDYHFKVSKNRLYSSGYWPGEYSKNYTFIKGDSFNDIGEGLRSGKSFSTFGDLINELDFTAADSGAKAEMGETLAVSEDEYEITIRFKSPKTNNFEVITEHETEVTNEVKLDHVDLISGEVTDKIPESSPDYKKTTNESTKVLASFTESDWKVDEEGFNVITYKVKNDGKNHYYRLRGTNLGHNVDKKTKDGEPLQDRTFDTIEEPTAEDNEERFNNQNDRNYSEMWFYSNPIFVEND</sequence>
<reference evidence="2" key="1">
    <citation type="submission" date="2020-12" db="EMBL/GenBank/DDBJ databases">
        <title>Vagococcus allomyrinae sp. nov. and Enterococcus lavae sp. nov., isolated from the larvae of Allomyrina dichotoma.</title>
        <authorList>
            <person name="Lee S.D."/>
        </authorList>
    </citation>
    <scope>NUCLEOTIDE SEQUENCE</scope>
    <source>
        <strain evidence="2">BWB3-3</strain>
    </source>
</reference>
<evidence type="ECO:0000256" key="1">
    <source>
        <dbReference type="SAM" id="SignalP"/>
    </source>
</evidence>
<keyword evidence="3" id="KW-1185">Reference proteome</keyword>